<gene>
    <name evidence="5" type="ORF">SAMN06297251_12749</name>
</gene>
<evidence type="ECO:0000256" key="1">
    <source>
        <dbReference type="ARBA" id="ARBA00023015"/>
    </source>
</evidence>
<dbReference type="STRING" id="937218.SAMN06297251_12749"/>
<dbReference type="PROSITE" id="PS50943">
    <property type="entry name" value="HTH_CROC1"/>
    <property type="match status" value="1"/>
</dbReference>
<keyword evidence="1" id="KW-0805">Transcription regulation</keyword>
<accession>A0A1W2EKH2</accession>
<dbReference type="Pfam" id="PF00717">
    <property type="entry name" value="Peptidase_S24"/>
    <property type="match status" value="1"/>
</dbReference>
<dbReference type="PANTHER" id="PTHR40661:SF3">
    <property type="entry name" value="FELS-1 PROPHAGE TRANSCRIPTIONAL REGULATOR"/>
    <property type="match status" value="1"/>
</dbReference>
<evidence type="ECO:0000313" key="6">
    <source>
        <dbReference type="Proteomes" id="UP000192656"/>
    </source>
</evidence>
<dbReference type="InterPro" id="IPR010982">
    <property type="entry name" value="Lambda_DNA-bd_dom_sf"/>
</dbReference>
<sequence length="251" mass="27371">MANFCQLANKSFMTNHIRRLRDERGITLEKLAEMTDISAGQLSRIEKGKRGLRLESALKIASALDVDLSEISDFLEGGEAVSLPASRASRPPRPLPNASPFVPVEFPRATIGIYGQVAGGKDGRFVLNGQKVMDVLCPPSLENVKDAYGVFVSGSSMEPRYFPGEAVFVNPHIPVRQGNFVIAQVAGQFEGDDPGAYVKQFVSMTSSGLVLRQFNTREGVSEDASDADKFELRFPRDEVIAVHKIVATLDV</sequence>
<evidence type="ECO:0000256" key="2">
    <source>
        <dbReference type="ARBA" id="ARBA00023125"/>
    </source>
</evidence>
<reference evidence="5 6" key="1">
    <citation type="submission" date="2017-04" db="EMBL/GenBank/DDBJ databases">
        <authorList>
            <person name="Afonso C.L."/>
            <person name="Miller P.J."/>
            <person name="Scott M.A."/>
            <person name="Spackman E."/>
            <person name="Goraichik I."/>
            <person name="Dimitrov K.M."/>
            <person name="Suarez D.L."/>
            <person name="Swayne D.E."/>
        </authorList>
    </citation>
    <scope>NUCLEOTIDE SEQUENCE [LARGE SCALE GENOMIC DNA]</scope>
    <source>
        <strain evidence="5 6">CGMCC 1.10972</strain>
    </source>
</reference>
<keyword evidence="3" id="KW-0804">Transcription</keyword>
<organism evidence="5 6">
    <name type="scientific">Fulvimarina manganoxydans</name>
    <dbReference type="NCBI Taxonomy" id="937218"/>
    <lineage>
        <taxon>Bacteria</taxon>
        <taxon>Pseudomonadati</taxon>
        <taxon>Pseudomonadota</taxon>
        <taxon>Alphaproteobacteria</taxon>
        <taxon>Hyphomicrobiales</taxon>
        <taxon>Aurantimonadaceae</taxon>
        <taxon>Fulvimarina</taxon>
    </lineage>
</organism>
<dbReference type="Proteomes" id="UP000192656">
    <property type="component" value="Unassembled WGS sequence"/>
</dbReference>
<dbReference type="EMBL" id="FWXR01000027">
    <property type="protein sequence ID" value="SMD10210.1"/>
    <property type="molecule type" value="Genomic_DNA"/>
</dbReference>
<dbReference type="CDD" id="cd06529">
    <property type="entry name" value="S24_LexA-like"/>
    <property type="match status" value="1"/>
</dbReference>
<dbReference type="AlphaFoldDB" id="A0A1W2EKH2"/>
<dbReference type="InterPro" id="IPR001387">
    <property type="entry name" value="Cro/C1-type_HTH"/>
</dbReference>
<keyword evidence="2" id="KW-0238">DNA-binding</keyword>
<evidence type="ECO:0000313" key="5">
    <source>
        <dbReference type="EMBL" id="SMD10210.1"/>
    </source>
</evidence>
<dbReference type="Gene3D" id="1.10.260.40">
    <property type="entry name" value="lambda repressor-like DNA-binding domains"/>
    <property type="match status" value="1"/>
</dbReference>
<evidence type="ECO:0000256" key="3">
    <source>
        <dbReference type="ARBA" id="ARBA00023163"/>
    </source>
</evidence>
<protein>
    <submittedName>
        <fullName evidence="5">Phage repressor protein C, contains Cro/C1-type HTH and peptisase s24 domains</fullName>
    </submittedName>
</protein>
<proteinExistence type="predicted"/>
<dbReference type="SUPFAM" id="SSF47413">
    <property type="entry name" value="lambda repressor-like DNA-binding domains"/>
    <property type="match status" value="1"/>
</dbReference>
<dbReference type="Pfam" id="PF01381">
    <property type="entry name" value="HTH_3"/>
    <property type="match status" value="1"/>
</dbReference>
<dbReference type="InterPro" id="IPR015927">
    <property type="entry name" value="Peptidase_S24_S26A/B/C"/>
</dbReference>
<dbReference type="SUPFAM" id="SSF51306">
    <property type="entry name" value="LexA/Signal peptidase"/>
    <property type="match status" value="1"/>
</dbReference>
<dbReference type="InterPro" id="IPR036286">
    <property type="entry name" value="LexA/Signal_pep-like_sf"/>
</dbReference>
<dbReference type="OrthoDB" id="9792157at2"/>
<feature type="domain" description="HTH cro/C1-type" evidence="4">
    <location>
        <begin position="17"/>
        <end position="71"/>
    </location>
</feature>
<evidence type="ECO:0000259" key="4">
    <source>
        <dbReference type="PROSITE" id="PS50943"/>
    </source>
</evidence>
<dbReference type="Gene3D" id="2.10.109.10">
    <property type="entry name" value="Umud Fragment, subunit A"/>
    <property type="match status" value="1"/>
</dbReference>
<dbReference type="CDD" id="cd00093">
    <property type="entry name" value="HTH_XRE"/>
    <property type="match status" value="1"/>
</dbReference>
<dbReference type="SMART" id="SM00530">
    <property type="entry name" value="HTH_XRE"/>
    <property type="match status" value="1"/>
</dbReference>
<dbReference type="GO" id="GO:0003677">
    <property type="term" value="F:DNA binding"/>
    <property type="evidence" value="ECO:0007669"/>
    <property type="project" value="UniProtKB-KW"/>
</dbReference>
<name>A0A1W2EKH2_9HYPH</name>
<dbReference type="InterPro" id="IPR039418">
    <property type="entry name" value="LexA-like"/>
</dbReference>
<dbReference type="PANTHER" id="PTHR40661">
    <property type="match status" value="1"/>
</dbReference>
<keyword evidence="6" id="KW-1185">Reference proteome</keyword>